<keyword evidence="2" id="KW-1185">Reference proteome</keyword>
<dbReference type="EMBL" id="MU006702">
    <property type="protein sequence ID" value="KAF2632686.1"/>
    <property type="molecule type" value="Genomic_DNA"/>
</dbReference>
<comment type="caution">
    <text evidence="1">The sequence shown here is derived from an EMBL/GenBank/DDBJ whole genome shotgun (WGS) entry which is preliminary data.</text>
</comment>
<proteinExistence type="predicted"/>
<organism evidence="1 2">
    <name type="scientific">Macroventuria anomochaeta</name>
    <dbReference type="NCBI Taxonomy" id="301207"/>
    <lineage>
        <taxon>Eukaryota</taxon>
        <taxon>Fungi</taxon>
        <taxon>Dikarya</taxon>
        <taxon>Ascomycota</taxon>
        <taxon>Pezizomycotina</taxon>
        <taxon>Dothideomycetes</taxon>
        <taxon>Pleosporomycetidae</taxon>
        <taxon>Pleosporales</taxon>
        <taxon>Pleosporineae</taxon>
        <taxon>Didymellaceae</taxon>
        <taxon>Macroventuria</taxon>
    </lineage>
</organism>
<protein>
    <submittedName>
        <fullName evidence="1">Uncharacterized protein</fullName>
    </submittedName>
</protein>
<evidence type="ECO:0000313" key="1">
    <source>
        <dbReference type="EMBL" id="KAF2632686.1"/>
    </source>
</evidence>
<dbReference type="Proteomes" id="UP000799754">
    <property type="component" value="Unassembled WGS sequence"/>
</dbReference>
<reference evidence="1" key="1">
    <citation type="journal article" date="2020" name="Stud. Mycol.">
        <title>101 Dothideomycetes genomes: a test case for predicting lifestyles and emergence of pathogens.</title>
        <authorList>
            <person name="Haridas S."/>
            <person name="Albert R."/>
            <person name="Binder M."/>
            <person name="Bloem J."/>
            <person name="Labutti K."/>
            <person name="Salamov A."/>
            <person name="Andreopoulos B."/>
            <person name="Baker S."/>
            <person name="Barry K."/>
            <person name="Bills G."/>
            <person name="Bluhm B."/>
            <person name="Cannon C."/>
            <person name="Castanera R."/>
            <person name="Culley D."/>
            <person name="Daum C."/>
            <person name="Ezra D."/>
            <person name="Gonzalez J."/>
            <person name="Henrissat B."/>
            <person name="Kuo A."/>
            <person name="Liang C."/>
            <person name="Lipzen A."/>
            <person name="Lutzoni F."/>
            <person name="Magnuson J."/>
            <person name="Mondo S."/>
            <person name="Nolan M."/>
            <person name="Ohm R."/>
            <person name="Pangilinan J."/>
            <person name="Park H.-J."/>
            <person name="Ramirez L."/>
            <person name="Alfaro M."/>
            <person name="Sun H."/>
            <person name="Tritt A."/>
            <person name="Yoshinaga Y."/>
            <person name="Zwiers L.-H."/>
            <person name="Turgeon B."/>
            <person name="Goodwin S."/>
            <person name="Spatafora J."/>
            <person name="Crous P."/>
            <person name="Grigoriev I."/>
        </authorList>
    </citation>
    <scope>NUCLEOTIDE SEQUENCE</scope>
    <source>
        <strain evidence="1">CBS 525.71</strain>
    </source>
</reference>
<gene>
    <name evidence="1" type="ORF">BU25DRAFT_80420</name>
</gene>
<accession>A0ACB6SEN5</accession>
<evidence type="ECO:0000313" key="2">
    <source>
        <dbReference type="Proteomes" id="UP000799754"/>
    </source>
</evidence>
<name>A0ACB6SEN5_9PLEO</name>
<sequence length="69" mass="7949">MSLKRSTRSARSIAYDNVSVNAQLNVLEQKYPHTEMLGSARSCMHATFSRFEEVTRRNHGECEGEKFVR</sequence>